<keyword evidence="2" id="KW-0472">Membrane</keyword>
<dbReference type="SMART" id="SM00472">
    <property type="entry name" value="MIR"/>
    <property type="match status" value="2"/>
</dbReference>
<dbReference type="AlphaFoldDB" id="A0AAD9K1A2"/>
<dbReference type="GO" id="GO:0005783">
    <property type="term" value="C:endoplasmic reticulum"/>
    <property type="evidence" value="ECO:0007669"/>
    <property type="project" value="TreeGrafter"/>
</dbReference>
<keyword evidence="5" id="KW-1185">Reference proteome</keyword>
<dbReference type="Pfam" id="PF02815">
    <property type="entry name" value="MIR"/>
    <property type="match status" value="1"/>
</dbReference>
<reference evidence="4" key="1">
    <citation type="journal article" date="2023" name="Mol. Biol. Evol.">
        <title>Third-Generation Sequencing Reveals the Adaptive Role of the Epigenome in Three Deep-Sea Polychaetes.</title>
        <authorList>
            <person name="Perez M."/>
            <person name="Aroh O."/>
            <person name="Sun Y."/>
            <person name="Lan Y."/>
            <person name="Juniper S.K."/>
            <person name="Young C.R."/>
            <person name="Angers B."/>
            <person name="Qian P.Y."/>
        </authorList>
    </citation>
    <scope>NUCLEOTIDE SEQUENCE</scope>
    <source>
        <strain evidence="4">P08H-3</strain>
    </source>
</reference>
<dbReference type="InterPro" id="IPR032421">
    <property type="entry name" value="PMT_4TMC"/>
</dbReference>
<feature type="transmembrane region" description="Helical" evidence="2">
    <location>
        <begin position="464"/>
        <end position="485"/>
    </location>
</feature>
<evidence type="ECO:0000259" key="3">
    <source>
        <dbReference type="PROSITE" id="PS50919"/>
    </source>
</evidence>
<sequence length="515" mass="59200">MNSVTFVPMPPDINVMMAGCVLVLLSICSISVVSLITAVAYGSVVTIKNYRTAGGYLHSHPHLYPEGIGVRQQQVTTYSHKDENNKWRLKPHNREVAEGEPVTMVKNGDLVRLEHTMTRRNLHSHRERAPLSRQHYQVTCYGMNGTGDINDVFRLEVPNHQGEPLRTVRSVFRLVHYKTGCAVFSHSKQLPKWPTKNLGNRRKTTSEKNGRMTSRAIGYFLVNFGFYRRKRQIRDFKLTLSLRSGIVIGPVLNLDGGRVAVSRVGSLVNMKSALIQSDVTRCVIPGSSVVLTAPGTLPNTSFEVYAPTFIEKLIESHAVMMQGNKNLKPKEGEVTSRPWQWPLNYKGQPFSGSEYRVYLLGNPVIWWLNLFIMIVFSLFGVVLLTQRQRYPRQQLSDNSYNMLCSCFWLLLGWLFHYLPFWTMTRILYFHHYFPAFLYNSMITGIFIDYFLKTGSQHLRRFNDHILYIASLSAVLLIIIYSFILFNPLSYGMVGPDSKHVDSFYTHLRWLDTWDI</sequence>
<accession>A0AAD9K1A2</accession>
<dbReference type="GO" id="GO:0004169">
    <property type="term" value="F:dolichyl-phosphate-mannose-protein mannosyltransferase activity"/>
    <property type="evidence" value="ECO:0007669"/>
    <property type="project" value="TreeGrafter"/>
</dbReference>
<dbReference type="Pfam" id="PF16192">
    <property type="entry name" value="PMT_4TMC"/>
    <property type="match status" value="1"/>
</dbReference>
<evidence type="ECO:0000313" key="4">
    <source>
        <dbReference type="EMBL" id="KAK2162575.1"/>
    </source>
</evidence>
<keyword evidence="1" id="KW-0677">Repeat</keyword>
<dbReference type="PROSITE" id="PS50919">
    <property type="entry name" value="MIR"/>
    <property type="match status" value="2"/>
</dbReference>
<dbReference type="InterPro" id="IPR027005">
    <property type="entry name" value="PMT-like"/>
</dbReference>
<evidence type="ECO:0000256" key="1">
    <source>
        <dbReference type="ARBA" id="ARBA00022737"/>
    </source>
</evidence>
<dbReference type="SUPFAM" id="SSF82109">
    <property type="entry name" value="MIR domain"/>
    <property type="match status" value="1"/>
</dbReference>
<evidence type="ECO:0000256" key="2">
    <source>
        <dbReference type="SAM" id="Phobius"/>
    </source>
</evidence>
<feature type="transmembrane region" description="Helical" evidence="2">
    <location>
        <begin position="15"/>
        <end position="41"/>
    </location>
</feature>
<organism evidence="4 5">
    <name type="scientific">Paralvinella palmiformis</name>
    <dbReference type="NCBI Taxonomy" id="53620"/>
    <lineage>
        <taxon>Eukaryota</taxon>
        <taxon>Metazoa</taxon>
        <taxon>Spiralia</taxon>
        <taxon>Lophotrochozoa</taxon>
        <taxon>Annelida</taxon>
        <taxon>Polychaeta</taxon>
        <taxon>Sedentaria</taxon>
        <taxon>Canalipalpata</taxon>
        <taxon>Terebellida</taxon>
        <taxon>Terebelliformia</taxon>
        <taxon>Alvinellidae</taxon>
        <taxon>Paralvinella</taxon>
    </lineage>
</organism>
<feature type="domain" description="MIR" evidence="3">
    <location>
        <begin position="102"/>
        <end position="158"/>
    </location>
</feature>
<feature type="transmembrane region" description="Helical" evidence="2">
    <location>
        <begin position="400"/>
        <end position="420"/>
    </location>
</feature>
<dbReference type="InterPro" id="IPR016093">
    <property type="entry name" value="MIR_motif"/>
</dbReference>
<feature type="transmembrane region" description="Helical" evidence="2">
    <location>
        <begin position="364"/>
        <end position="384"/>
    </location>
</feature>
<dbReference type="PANTHER" id="PTHR10050">
    <property type="entry name" value="DOLICHYL-PHOSPHATE-MANNOSE--PROTEIN MANNOSYLTRANSFERASE"/>
    <property type="match status" value="1"/>
</dbReference>
<keyword evidence="2" id="KW-0812">Transmembrane</keyword>
<comment type="caution">
    <text evidence="4">The sequence shown here is derived from an EMBL/GenBank/DDBJ whole genome shotgun (WGS) entry which is preliminary data.</text>
</comment>
<dbReference type="EMBL" id="JAODUP010000096">
    <property type="protein sequence ID" value="KAK2162575.1"/>
    <property type="molecule type" value="Genomic_DNA"/>
</dbReference>
<proteinExistence type="predicted"/>
<gene>
    <name evidence="4" type="ORF">LSH36_96g06009</name>
</gene>
<dbReference type="InterPro" id="IPR036300">
    <property type="entry name" value="MIR_dom_sf"/>
</dbReference>
<dbReference type="Gene3D" id="2.80.10.50">
    <property type="match status" value="1"/>
</dbReference>
<evidence type="ECO:0000313" key="5">
    <source>
        <dbReference type="Proteomes" id="UP001208570"/>
    </source>
</evidence>
<keyword evidence="2" id="KW-1133">Transmembrane helix</keyword>
<name>A0AAD9K1A2_9ANNE</name>
<feature type="domain" description="MIR" evidence="3">
    <location>
        <begin position="36"/>
        <end position="92"/>
    </location>
</feature>
<dbReference type="PANTHER" id="PTHR10050:SF46">
    <property type="entry name" value="PROTEIN O-MANNOSYL-TRANSFERASE 2"/>
    <property type="match status" value="1"/>
</dbReference>
<dbReference type="Proteomes" id="UP001208570">
    <property type="component" value="Unassembled WGS sequence"/>
</dbReference>
<feature type="transmembrane region" description="Helical" evidence="2">
    <location>
        <begin position="432"/>
        <end position="452"/>
    </location>
</feature>
<protein>
    <recommendedName>
        <fullName evidence="3">MIR domain-containing protein</fullName>
    </recommendedName>
</protein>